<dbReference type="NCBIfam" id="NF005919">
    <property type="entry name" value="PRK07920.1"/>
    <property type="match status" value="1"/>
</dbReference>
<dbReference type="STRING" id="1050174.CEPID_07145"/>
<keyword evidence="3" id="KW-0997">Cell inner membrane</keyword>
<keyword evidence="5" id="KW-0472">Membrane</keyword>
<keyword evidence="6 7" id="KW-0012">Acyltransferase</keyword>
<dbReference type="PATRIC" id="fig|1050174.4.peg.1446"/>
<evidence type="ECO:0000256" key="5">
    <source>
        <dbReference type="ARBA" id="ARBA00023136"/>
    </source>
</evidence>
<gene>
    <name evidence="7" type="ORF">CEPID_07145</name>
</gene>
<keyword evidence="2" id="KW-1003">Cell membrane</keyword>
<dbReference type="AlphaFoldDB" id="A0A0G3GWS6"/>
<keyword evidence="8" id="KW-1185">Reference proteome</keyword>
<dbReference type="GO" id="GO:0005886">
    <property type="term" value="C:plasma membrane"/>
    <property type="evidence" value="ECO:0007669"/>
    <property type="project" value="UniProtKB-SubCell"/>
</dbReference>
<reference evidence="7 8" key="1">
    <citation type="submission" date="2015-05" db="EMBL/GenBank/DDBJ databases">
        <title>Complete genome sequence of Corynebacterium epidermidicanis DSM 45586, isolated from the skin of a dog suffering from pruritus.</title>
        <authorList>
            <person name="Ruckert C."/>
            <person name="Albersmeier A."/>
            <person name="Winkler A."/>
            <person name="Tauch A."/>
        </authorList>
    </citation>
    <scope>NUCLEOTIDE SEQUENCE [LARGE SCALE GENOMIC DNA]</scope>
    <source>
        <strain evidence="7 8">DSM 45586</strain>
    </source>
</reference>
<proteinExistence type="predicted"/>
<evidence type="ECO:0000313" key="7">
    <source>
        <dbReference type="EMBL" id="AKK03287.1"/>
    </source>
</evidence>
<dbReference type="EC" id="2.3.1.-" evidence="7"/>
<dbReference type="OrthoDB" id="9803456at2"/>
<evidence type="ECO:0000313" key="8">
    <source>
        <dbReference type="Proteomes" id="UP000035368"/>
    </source>
</evidence>
<dbReference type="PANTHER" id="PTHR30606">
    <property type="entry name" value="LIPID A BIOSYNTHESIS LAUROYL ACYLTRANSFERASE"/>
    <property type="match status" value="1"/>
</dbReference>
<comment type="subcellular location">
    <subcellularLocation>
        <location evidence="1">Cell inner membrane</location>
    </subcellularLocation>
</comment>
<dbReference type="InterPro" id="IPR004960">
    <property type="entry name" value="LipA_acyltrans"/>
</dbReference>
<sequence length="293" mass="32123">MDRLRQLWQNPVAIGYLAGWRVIGRLPRPVALKLAYCAADIACGDGKGMEQLRRNLTRVVGAEHVSKKLVQASMRSYARYWIEAFQLPRMATDPSLLRALNDSIEGAEHLAAAQTAGKGVVLTLPHSGNWDMAGLWLAQQGGFTTVAEKLKPEVLYEAFVDFRTSLGFSVLAHPTDPAESGPFAQLKAVLEAGGTIALLGERDLKQHGVEVDFFGEPARFPAGPALLAIETGASLHVVDCHFRDNGWGLRISEPLKVTTVPATTQDIANRFADNIKAHPEDWHMLQRIWLADV</sequence>
<dbReference type="Proteomes" id="UP000035368">
    <property type="component" value="Chromosome"/>
</dbReference>
<dbReference type="PANTHER" id="PTHR30606:SF10">
    <property type="entry name" value="PHOSPHATIDYLINOSITOL MANNOSIDE ACYLTRANSFERASE"/>
    <property type="match status" value="1"/>
</dbReference>
<evidence type="ECO:0000256" key="3">
    <source>
        <dbReference type="ARBA" id="ARBA00022519"/>
    </source>
</evidence>
<evidence type="ECO:0000256" key="4">
    <source>
        <dbReference type="ARBA" id="ARBA00022679"/>
    </source>
</evidence>
<evidence type="ECO:0000256" key="6">
    <source>
        <dbReference type="ARBA" id="ARBA00023315"/>
    </source>
</evidence>
<evidence type="ECO:0000256" key="1">
    <source>
        <dbReference type="ARBA" id="ARBA00004533"/>
    </source>
</evidence>
<dbReference type="KEGG" id="cei:CEPID_07145"/>
<dbReference type="GO" id="GO:0016746">
    <property type="term" value="F:acyltransferase activity"/>
    <property type="evidence" value="ECO:0007669"/>
    <property type="project" value="UniProtKB-KW"/>
</dbReference>
<dbReference type="GO" id="GO:0009247">
    <property type="term" value="P:glycolipid biosynthetic process"/>
    <property type="evidence" value="ECO:0007669"/>
    <property type="project" value="UniProtKB-ARBA"/>
</dbReference>
<keyword evidence="4 7" id="KW-0808">Transferase</keyword>
<accession>A0A0G3GWS6</accession>
<organism evidence="7 8">
    <name type="scientific">Corynebacterium epidermidicanis</name>
    <dbReference type="NCBI Taxonomy" id="1050174"/>
    <lineage>
        <taxon>Bacteria</taxon>
        <taxon>Bacillati</taxon>
        <taxon>Actinomycetota</taxon>
        <taxon>Actinomycetes</taxon>
        <taxon>Mycobacteriales</taxon>
        <taxon>Corynebacteriaceae</taxon>
        <taxon>Corynebacterium</taxon>
    </lineage>
</organism>
<dbReference type="EMBL" id="CP011541">
    <property type="protein sequence ID" value="AKK03287.1"/>
    <property type="molecule type" value="Genomic_DNA"/>
</dbReference>
<dbReference type="RefSeq" id="WP_052843423.1">
    <property type="nucleotide sequence ID" value="NZ_CP011541.1"/>
</dbReference>
<protein>
    <submittedName>
        <fullName evidence="7">Lauroyl/myristoyl acyltransferase</fullName>
        <ecNumber evidence="7">2.3.1.-</ecNumber>
    </submittedName>
</protein>
<dbReference type="CDD" id="cd07984">
    <property type="entry name" value="LPLAT_LABLAT-like"/>
    <property type="match status" value="1"/>
</dbReference>
<name>A0A0G3GWS6_9CORY</name>
<evidence type="ECO:0000256" key="2">
    <source>
        <dbReference type="ARBA" id="ARBA00022475"/>
    </source>
</evidence>
<dbReference type="Pfam" id="PF03279">
    <property type="entry name" value="Lip_A_acyltrans"/>
    <property type="match status" value="1"/>
</dbReference>